<dbReference type="InterPro" id="IPR005828">
    <property type="entry name" value="MFS_sugar_transport-like"/>
</dbReference>
<reference evidence="10" key="2">
    <citation type="submission" date="2025-08" db="UniProtKB">
        <authorList>
            <consortium name="EnsemblFungi"/>
        </authorList>
    </citation>
    <scope>IDENTIFICATION</scope>
    <source>
        <strain evidence="10">4287 / CBS 123668 / FGSC 9935 / NRRL 34936</strain>
    </source>
</reference>
<evidence type="ECO:0000256" key="6">
    <source>
        <dbReference type="ARBA" id="ARBA00023136"/>
    </source>
</evidence>
<comment type="similarity">
    <text evidence="2 7">Belongs to the major facilitator superfamily. Sugar transporter (TC 2.A.1.1) family.</text>
</comment>
<dbReference type="EnsemblFungi" id="FOXG_17534T0">
    <property type="protein sequence ID" value="FOXG_17534P0"/>
    <property type="gene ID" value="FOXG_17534"/>
</dbReference>
<dbReference type="GO" id="GO:0016020">
    <property type="term" value="C:membrane"/>
    <property type="evidence" value="ECO:0007669"/>
    <property type="project" value="UniProtKB-SubCell"/>
</dbReference>
<feature type="transmembrane region" description="Helical" evidence="8">
    <location>
        <begin position="73"/>
        <end position="91"/>
    </location>
</feature>
<dbReference type="SUPFAM" id="SSF103473">
    <property type="entry name" value="MFS general substrate transporter"/>
    <property type="match status" value="1"/>
</dbReference>
<evidence type="ECO:0000313" key="10">
    <source>
        <dbReference type="EnsemblFungi" id="FOXG_17534P0"/>
    </source>
</evidence>
<feature type="domain" description="Major facilitator superfamily (MFS) profile" evidence="9">
    <location>
        <begin position="33"/>
        <end position="512"/>
    </location>
</feature>
<keyword evidence="4 8" id="KW-0812">Transmembrane</keyword>
<feature type="transmembrane region" description="Helical" evidence="8">
    <location>
        <begin position="490"/>
        <end position="508"/>
    </location>
</feature>
<protein>
    <recommendedName>
        <fullName evidence="9">Major facilitator superfamily (MFS) profile domain-containing protein</fullName>
    </recommendedName>
</protein>
<dbReference type="Gene3D" id="1.20.1250.20">
    <property type="entry name" value="MFS general substrate transporter like domains"/>
    <property type="match status" value="2"/>
</dbReference>
<accession>A0A0C4DJ96</accession>
<keyword evidence="3 7" id="KW-0813">Transport</keyword>
<evidence type="ECO:0000259" key="9">
    <source>
        <dbReference type="PROSITE" id="PS50850"/>
    </source>
</evidence>
<dbReference type="InterPro" id="IPR003663">
    <property type="entry name" value="Sugar/inositol_transpt"/>
</dbReference>
<feature type="transmembrane region" description="Helical" evidence="8">
    <location>
        <begin position="223"/>
        <end position="240"/>
    </location>
</feature>
<dbReference type="SMR" id="A0A0C4DJ96"/>
<feature type="transmembrane region" description="Helical" evidence="8">
    <location>
        <begin position="154"/>
        <end position="172"/>
    </location>
</feature>
<dbReference type="PANTHER" id="PTHR48022">
    <property type="entry name" value="PLASTIDIC GLUCOSE TRANSPORTER 4"/>
    <property type="match status" value="1"/>
</dbReference>
<evidence type="ECO:0000256" key="7">
    <source>
        <dbReference type="RuleBase" id="RU003346"/>
    </source>
</evidence>
<dbReference type="NCBIfam" id="TIGR00879">
    <property type="entry name" value="SP"/>
    <property type="match status" value="1"/>
</dbReference>
<feature type="transmembrane region" description="Helical" evidence="8">
    <location>
        <begin position="459"/>
        <end position="478"/>
    </location>
</feature>
<dbReference type="InterPro" id="IPR020846">
    <property type="entry name" value="MFS_dom"/>
</dbReference>
<evidence type="ECO:0000256" key="5">
    <source>
        <dbReference type="ARBA" id="ARBA00022989"/>
    </source>
</evidence>
<sequence>MAGERTTNEQQIDAVPKKGVWRQLRENPYIFGLSMFASLGGFLFGYDQGVVSGVLTMESFAADFPRIYLDSSFKGWFVSTLLLCAWFGSLINGPIADYIGRKGSILLAVVVFTIGSAFQAGADSIPMLFAVGMLTMIVPMYMSEVSSPGIRGTLVVLQQLSITLGILVSYWLEYGTQYIGGHRCAPDIPYSGGTSDKRTFDPRYDVGPNGCTGQSEAAWRVPFALQIFPALVLGIGMIFFPESPRFYLMRHKEDQALAALAQLRQVHVDSESIRAEYLAIKTEVLFDESVSAEKFPGKKGLSLFAAQHVALVSTWPAFKRLAIGCCIMFFQQFMGCNAIIYYAPTMFAQLGLSGNTSGLLATGVYGIVNTLSTLPALFLIDKLGRRPLLMCGAAGTFVSLVIVGGIIGGYGSALTDNKSAGWVGIVFIYIYDVNFSFSFAPIGWVLPSEIFNLGNRSKAMAITTSATWMCNFIIGLVTPDMLATIGWGTYIFFAAFCLLAFLFTYFFVPETRGKSLEDMDLVFGDTASHEEKARLMEIASSMGLTEAVPGHKVGLAKEDYTSAEHFA</sequence>
<feature type="transmembrane region" description="Helical" evidence="8">
    <location>
        <begin position="422"/>
        <end position="447"/>
    </location>
</feature>
<dbReference type="GO" id="GO:0005351">
    <property type="term" value="F:carbohydrate:proton symporter activity"/>
    <property type="evidence" value="ECO:0007669"/>
    <property type="project" value="TreeGrafter"/>
</dbReference>
<evidence type="ECO:0000256" key="4">
    <source>
        <dbReference type="ARBA" id="ARBA00022692"/>
    </source>
</evidence>
<feature type="transmembrane region" description="Helical" evidence="8">
    <location>
        <begin position="27"/>
        <end position="46"/>
    </location>
</feature>
<comment type="subcellular location">
    <subcellularLocation>
        <location evidence="1">Membrane</location>
        <topology evidence="1">Multi-pass membrane protein</topology>
    </subcellularLocation>
</comment>
<evidence type="ECO:0000256" key="3">
    <source>
        <dbReference type="ARBA" id="ARBA00022448"/>
    </source>
</evidence>
<dbReference type="Proteomes" id="UP000002489">
    <property type="component" value="Unassembled WGS sequence"/>
</dbReference>
<dbReference type="InterPro" id="IPR050360">
    <property type="entry name" value="MFS_Sugar_Transporters"/>
</dbReference>
<feature type="transmembrane region" description="Helical" evidence="8">
    <location>
        <begin position="387"/>
        <end position="410"/>
    </location>
</feature>
<feature type="transmembrane region" description="Helical" evidence="8">
    <location>
        <begin position="363"/>
        <end position="380"/>
    </location>
</feature>
<dbReference type="FunFam" id="1.20.1250.20:FF:000388">
    <property type="entry name" value="MFS sugar transporter, putative"/>
    <property type="match status" value="1"/>
</dbReference>
<dbReference type="InterPro" id="IPR005829">
    <property type="entry name" value="Sugar_transporter_CS"/>
</dbReference>
<name>A0A0C4DJ96_FUSOF</name>
<keyword evidence="6 8" id="KW-0472">Membrane</keyword>
<evidence type="ECO:0000256" key="2">
    <source>
        <dbReference type="ARBA" id="ARBA00010992"/>
    </source>
</evidence>
<dbReference type="FunFam" id="1.20.1250.20:FF:000451">
    <property type="entry name" value="MFS sugar transporter, putative"/>
    <property type="match status" value="1"/>
</dbReference>
<dbReference type="PRINTS" id="PR00171">
    <property type="entry name" value="SUGRTRNSPORT"/>
</dbReference>
<proteinExistence type="inferred from homology"/>
<dbReference type="PROSITE" id="PS50850">
    <property type="entry name" value="MFS"/>
    <property type="match status" value="1"/>
</dbReference>
<dbReference type="AlphaFoldDB" id="A0A0C4DJ96"/>
<evidence type="ECO:0000313" key="11">
    <source>
        <dbReference type="Proteomes" id="UP000002489"/>
    </source>
</evidence>
<dbReference type="PANTHER" id="PTHR48022:SF48">
    <property type="entry name" value="SUGAR TRANSPORTER, PUTATIVE (AFU_ORTHOLOGUE AFUA_3G06730)-RELATED"/>
    <property type="match status" value="1"/>
</dbReference>
<feature type="transmembrane region" description="Helical" evidence="8">
    <location>
        <begin position="321"/>
        <end position="343"/>
    </location>
</feature>
<keyword evidence="5 8" id="KW-1133">Transmembrane helix</keyword>
<evidence type="ECO:0000256" key="8">
    <source>
        <dbReference type="SAM" id="Phobius"/>
    </source>
</evidence>
<organism evidence="10 11">
    <name type="scientific">Fusarium oxysporum (strain Fo5176)</name>
    <name type="common">Fusarium vascular wilt</name>
    <dbReference type="NCBI Taxonomy" id="660025"/>
    <lineage>
        <taxon>Eukaryota</taxon>
        <taxon>Fungi</taxon>
        <taxon>Dikarya</taxon>
        <taxon>Ascomycota</taxon>
        <taxon>Pezizomycotina</taxon>
        <taxon>Sordariomycetes</taxon>
        <taxon>Hypocreomycetidae</taxon>
        <taxon>Hypocreales</taxon>
        <taxon>Nectriaceae</taxon>
        <taxon>Fusarium</taxon>
        <taxon>Fusarium oxysporum species complex</taxon>
    </lineage>
</organism>
<dbReference type="Pfam" id="PF00083">
    <property type="entry name" value="Sugar_tr"/>
    <property type="match status" value="1"/>
</dbReference>
<feature type="transmembrane region" description="Helical" evidence="8">
    <location>
        <begin position="103"/>
        <end position="119"/>
    </location>
</feature>
<feature type="transmembrane region" description="Helical" evidence="8">
    <location>
        <begin position="125"/>
        <end position="142"/>
    </location>
</feature>
<reference evidence="11" key="1">
    <citation type="journal article" date="2012" name="Mol. Plant Microbe Interact.">
        <title>A highly conserved effector in Fusarium oxysporum is required for full virulence on Arabidopsis.</title>
        <authorList>
            <person name="Thatcher L.F."/>
            <person name="Gardiner D.M."/>
            <person name="Kazan K."/>
            <person name="Manners J."/>
        </authorList>
    </citation>
    <scope>NUCLEOTIDE SEQUENCE [LARGE SCALE GENOMIC DNA]</scope>
    <source>
        <strain evidence="11">Fo5176</strain>
    </source>
</reference>
<dbReference type="PROSITE" id="PS00216">
    <property type="entry name" value="SUGAR_TRANSPORT_1"/>
    <property type="match status" value="1"/>
</dbReference>
<dbReference type="InterPro" id="IPR036259">
    <property type="entry name" value="MFS_trans_sf"/>
</dbReference>
<evidence type="ECO:0000256" key="1">
    <source>
        <dbReference type="ARBA" id="ARBA00004141"/>
    </source>
</evidence>